<evidence type="ECO:0000313" key="3">
    <source>
        <dbReference type="Proteomes" id="UP000003917"/>
    </source>
</evidence>
<sequence>MDLTVVIVAYNNDTVLLDCLKSISLHNDIGGRLEVIVVDNYVNSFLGDIINTLEYNYELLYFKNESNIGFGAANNIGVSLASSDIILFLNPDTILIEPVFGDVCQKIISDRRIVYGFTLIDRFKEVNNSYSIFFEHYYLLPVVKLCKKIDFYFPNKLKCFNKIVWPWGAAFALSKSSFIAAGEFDNDIFLCNEEPDLMKRIPSRTIFISNKRIIHLEGHGEIVSEERYFQYFKSLNYYFHKYKLSFSGFYFIIRLKIWYNYVVLHNHAYHNIYNAFKRFSQNI</sequence>
<dbReference type="Proteomes" id="UP000003917">
    <property type="component" value="Unassembled WGS sequence"/>
</dbReference>
<gene>
    <name evidence="2" type="ORF">HMPREF1080_01479</name>
</gene>
<dbReference type="EMBL" id="AGXP01000016">
    <property type="protein sequence ID" value="EIZ00431.1"/>
    <property type="molecule type" value="Genomic_DNA"/>
</dbReference>
<protein>
    <recommendedName>
        <fullName evidence="1">Glycosyltransferase 2-like domain-containing protein</fullName>
    </recommendedName>
</protein>
<dbReference type="Pfam" id="PF00535">
    <property type="entry name" value="Glycos_transf_2"/>
    <property type="match status" value="1"/>
</dbReference>
<dbReference type="HOGENOM" id="CLU_023845_0_3_10"/>
<accession>I9BKY7</accession>
<evidence type="ECO:0000259" key="1">
    <source>
        <dbReference type="Pfam" id="PF00535"/>
    </source>
</evidence>
<dbReference type="InterPro" id="IPR001173">
    <property type="entry name" value="Glyco_trans_2-like"/>
</dbReference>
<dbReference type="AlphaFoldDB" id="I9BKY7"/>
<dbReference type="RefSeq" id="WP_005800711.1">
    <property type="nucleotide sequence ID" value="NZ_JH724193.1"/>
</dbReference>
<dbReference type="PANTHER" id="PTHR43179">
    <property type="entry name" value="RHAMNOSYLTRANSFERASE WBBL"/>
    <property type="match status" value="1"/>
</dbReference>
<feature type="domain" description="Glycosyltransferase 2-like" evidence="1">
    <location>
        <begin position="4"/>
        <end position="177"/>
    </location>
</feature>
<dbReference type="PATRIC" id="fig|997881.3.peg.1549"/>
<dbReference type="PANTHER" id="PTHR43179:SF7">
    <property type="entry name" value="RHAMNOSYLTRANSFERASE WBBL"/>
    <property type="match status" value="1"/>
</dbReference>
<proteinExistence type="predicted"/>
<name>I9BKY7_BACFG</name>
<dbReference type="SUPFAM" id="SSF53448">
    <property type="entry name" value="Nucleotide-diphospho-sugar transferases"/>
    <property type="match status" value="1"/>
</dbReference>
<dbReference type="Gene3D" id="3.90.550.10">
    <property type="entry name" value="Spore Coat Polysaccharide Biosynthesis Protein SpsA, Chain A"/>
    <property type="match status" value="1"/>
</dbReference>
<reference evidence="2 3" key="1">
    <citation type="submission" date="2012-02" db="EMBL/GenBank/DDBJ databases">
        <title>The Genome Sequence of Bacteroides fragilis CL05T12C13.</title>
        <authorList>
            <consortium name="The Broad Institute Genome Sequencing Platform"/>
            <person name="Earl A."/>
            <person name="Ward D."/>
            <person name="Feldgarden M."/>
            <person name="Gevers D."/>
            <person name="Zitomersky N.L."/>
            <person name="Coyne M.J."/>
            <person name="Comstock L.E."/>
            <person name="Young S.K."/>
            <person name="Zeng Q."/>
            <person name="Gargeya S."/>
            <person name="Fitzgerald M."/>
            <person name="Haas B."/>
            <person name="Abouelleil A."/>
            <person name="Alvarado L."/>
            <person name="Arachchi H.M."/>
            <person name="Berlin A."/>
            <person name="Chapman S.B."/>
            <person name="Gearin G."/>
            <person name="Goldberg J."/>
            <person name="Griggs A."/>
            <person name="Gujja S."/>
            <person name="Hansen M."/>
            <person name="Heiman D."/>
            <person name="Howarth C."/>
            <person name="Larimer J."/>
            <person name="Lui A."/>
            <person name="MacDonald P.J.P."/>
            <person name="McCowen C."/>
            <person name="Montmayeur A."/>
            <person name="Murphy C."/>
            <person name="Neiman D."/>
            <person name="Pearson M."/>
            <person name="Priest M."/>
            <person name="Roberts A."/>
            <person name="Saif S."/>
            <person name="Shea T."/>
            <person name="Sisk P."/>
            <person name="Stolte C."/>
            <person name="Sykes S."/>
            <person name="Wortman J."/>
            <person name="Nusbaum C."/>
            <person name="Birren B."/>
        </authorList>
    </citation>
    <scope>NUCLEOTIDE SEQUENCE [LARGE SCALE GENOMIC DNA]</scope>
    <source>
        <strain evidence="2 3">CL05T12C13</strain>
    </source>
</reference>
<evidence type="ECO:0000313" key="2">
    <source>
        <dbReference type="EMBL" id="EIZ00431.1"/>
    </source>
</evidence>
<comment type="caution">
    <text evidence="2">The sequence shown here is derived from an EMBL/GenBank/DDBJ whole genome shotgun (WGS) entry which is preliminary data.</text>
</comment>
<organism evidence="2 3">
    <name type="scientific">Bacteroides fragilis CL05T12C13</name>
    <dbReference type="NCBI Taxonomy" id="997881"/>
    <lineage>
        <taxon>Bacteria</taxon>
        <taxon>Pseudomonadati</taxon>
        <taxon>Bacteroidota</taxon>
        <taxon>Bacteroidia</taxon>
        <taxon>Bacteroidales</taxon>
        <taxon>Bacteroidaceae</taxon>
        <taxon>Bacteroides</taxon>
    </lineage>
</organism>
<dbReference type="InterPro" id="IPR029044">
    <property type="entry name" value="Nucleotide-diphossugar_trans"/>
</dbReference>